<name>A0A8S9ZFD4_9BILA</name>
<reference evidence="1" key="1">
    <citation type="journal article" date="2020" name="Ecol. Evol.">
        <title>Genome structure and content of the rice root-knot nematode (Meloidogyne graminicola).</title>
        <authorList>
            <person name="Phan N.T."/>
            <person name="Danchin E.G.J."/>
            <person name="Klopp C."/>
            <person name="Perfus-Barbeoch L."/>
            <person name="Kozlowski D.K."/>
            <person name="Koutsovoulos G.D."/>
            <person name="Lopez-Roques C."/>
            <person name="Bouchez O."/>
            <person name="Zahm M."/>
            <person name="Besnard G."/>
            <person name="Bellafiore S."/>
        </authorList>
    </citation>
    <scope>NUCLEOTIDE SEQUENCE</scope>
    <source>
        <strain evidence="1">VN-18</strain>
    </source>
</reference>
<keyword evidence="2" id="KW-1185">Reference proteome</keyword>
<accession>A0A8S9ZFD4</accession>
<feature type="non-terminal residue" evidence="1">
    <location>
        <position position="58"/>
    </location>
</feature>
<sequence>MYESLIHISNTIKADALFETKTLQAMYKLRPINFKQIPEVSIIRKDQRQFPVPETNNN</sequence>
<gene>
    <name evidence="1" type="ORF">Mgra_00008607</name>
</gene>
<protein>
    <submittedName>
        <fullName evidence="1">Uncharacterized protein</fullName>
    </submittedName>
</protein>
<evidence type="ECO:0000313" key="1">
    <source>
        <dbReference type="EMBL" id="KAF7631167.1"/>
    </source>
</evidence>
<comment type="caution">
    <text evidence="1">The sequence shown here is derived from an EMBL/GenBank/DDBJ whole genome shotgun (WGS) entry which is preliminary data.</text>
</comment>
<evidence type="ECO:0000313" key="2">
    <source>
        <dbReference type="Proteomes" id="UP000605970"/>
    </source>
</evidence>
<organism evidence="1 2">
    <name type="scientific">Meloidogyne graminicola</name>
    <dbReference type="NCBI Taxonomy" id="189291"/>
    <lineage>
        <taxon>Eukaryota</taxon>
        <taxon>Metazoa</taxon>
        <taxon>Ecdysozoa</taxon>
        <taxon>Nematoda</taxon>
        <taxon>Chromadorea</taxon>
        <taxon>Rhabditida</taxon>
        <taxon>Tylenchina</taxon>
        <taxon>Tylenchomorpha</taxon>
        <taxon>Tylenchoidea</taxon>
        <taxon>Meloidogynidae</taxon>
        <taxon>Meloidogyninae</taxon>
        <taxon>Meloidogyne</taxon>
    </lineage>
</organism>
<dbReference type="Proteomes" id="UP000605970">
    <property type="component" value="Unassembled WGS sequence"/>
</dbReference>
<dbReference type="AlphaFoldDB" id="A0A8S9ZFD4"/>
<dbReference type="EMBL" id="JABEBT010000116">
    <property type="protein sequence ID" value="KAF7631167.1"/>
    <property type="molecule type" value="Genomic_DNA"/>
</dbReference>
<proteinExistence type="predicted"/>